<keyword evidence="6" id="KW-1185">Reference proteome</keyword>
<dbReference type="OrthoDB" id="6159439at2759"/>
<dbReference type="Proteomes" id="UP001152795">
    <property type="component" value="Unassembled WGS sequence"/>
</dbReference>
<keyword evidence="3 4" id="KW-0238">DNA-binding</keyword>
<dbReference type="PANTHER" id="PTHR24341">
    <property type="entry name" value="HOMEOBOX PROTEIN ENGRAILED"/>
    <property type="match status" value="1"/>
</dbReference>
<keyword evidence="3 4" id="KW-0371">Homeobox</keyword>
<reference evidence="5" key="1">
    <citation type="submission" date="2020-04" db="EMBL/GenBank/DDBJ databases">
        <authorList>
            <person name="Alioto T."/>
            <person name="Alioto T."/>
            <person name="Gomez Garrido J."/>
        </authorList>
    </citation>
    <scope>NUCLEOTIDE SEQUENCE</scope>
    <source>
        <strain evidence="5">A484AB</strain>
    </source>
</reference>
<dbReference type="SUPFAM" id="SSF46689">
    <property type="entry name" value="Homeodomain-like"/>
    <property type="match status" value="1"/>
</dbReference>
<dbReference type="AlphaFoldDB" id="A0A6S7HIM2"/>
<dbReference type="CDD" id="cd00086">
    <property type="entry name" value="homeodomain"/>
    <property type="match status" value="1"/>
</dbReference>
<dbReference type="GO" id="GO:0000978">
    <property type="term" value="F:RNA polymerase II cis-regulatory region sequence-specific DNA binding"/>
    <property type="evidence" value="ECO:0007669"/>
    <property type="project" value="TreeGrafter"/>
</dbReference>
<evidence type="ECO:0000256" key="3">
    <source>
        <dbReference type="PROSITE-ProRule" id="PRU00108"/>
    </source>
</evidence>
<dbReference type="GO" id="GO:0030182">
    <property type="term" value="P:neuron differentiation"/>
    <property type="evidence" value="ECO:0007669"/>
    <property type="project" value="TreeGrafter"/>
</dbReference>
<proteinExistence type="predicted"/>
<gene>
    <name evidence="5" type="ORF">PACLA_8A005164</name>
</gene>
<dbReference type="GO" id="GO:0005634">
    <property type="term" value="C:nucleus"/>
    <property type="evidence" value="ECO:0007669"/>
    <property type="project" value="UniProtKB-SubCell"/>
</dbReference>
<protein>
    <submittedName>
        <fullName evidence="5">Homeobox GBX-2-like</fullName>
    </submittedName>
</protein>
<dbReference type="PANTHER" id="PTHR24341:SF6">
    <property type="entry name" value="HOMEOBOX PROTEIN INVECTED"/>
    <property type="match status" value="1"/>
</dbReference>
<dbReference type="EMBL" id="CACRXK020004822">
    <property type="protein sequence ID" value="CAB4004159.1"/>
    <property type="molecule type" value="Genomic_DNA"/>
</dbReference>
<comment type="subcellular location">
    <subcellularLocation>
        <location evidence="1 3 4">Nucleus</location>
    </subcellularLocation>
</comment>
<organism evidence="5 6">
    <name type="scientific">Paramuricea clavata</name>
    <name type="common">Red gorgonian</name>
    <name type="synonym">Violescent sea-whip</name>
    <dbReference type="NCBI Taxonomy" id="317549"/>
    <lineage>
        <taxon>Eukaryota</taxon>
        <taxon>Metazoa</taxon>
        <taxon>Cnidaria</taxon>
        <taxon>Anthozoa</taxon>
        <taxon>Octocorallia</taxon>
        <taxon>Malacalcyonacea</taxon>
        <taxon>Plexauridae</taxon>
        <taxon>Paramuricea</taxon>
    </lineage>
</organism>
<evidence type="ECO:0000256" key="2">
    <source>
        <dbReference type="ARBA" id="ARBA00023242"/>
    </source>
</evidence>
<evidence type="ECO:0000256" key="1">
    <source>
        <dbReference type="ARBA" id="ARBA00004123"/>
    </source>
</evidence>
<dbReference type="SMART" id="SM00389">
    <property type="entry name" value="HOX"/>
    <property type="match status" value="1"/>
</dbReference>
<keyword evidence="2 3" id="KW-0539">Nucleus</keyword>
<name>A0A6S7HIM2_PARCT</name>
<comment type="caution">
    <text evidence="5">The sequence shown here is derived from an EMBL/GenBank/DDBJ whole genome shotgun (WGS) entry which is preliminary data.</text>
</comment>
<accession>A0A6S7HIM2</accession>
<evidence type="ECO:0000313" key="5">
    <source>
        <dbReference type="EMBL" id="CAB4004159.1"/>
    </source>
</evidence>
<evidence type="ECO:0000256" key="4">
    <source>
        <dbReference type="RuleBase" id="RU000682"/>
    </source>
</evidence>
<dbReference type="Gene3D" id="1.10.10.60">
    <property type="entry name" value="Homeodomain-like"/>
    <property type="match status" value="1"/>
</dbReference>
<sequence length="178" mass="21369">MADNWEDVAEYLLRNRRLREMVDDVLNSLDEISPDCRFTTDENRKHEKKKKNKRRITKPDLIQKQRLLKEYQMTKYLTQERKKELAGELNLSQVTVKNWFQNRRRREALLKRNKTVNKMRRMSIRKNDDGVPCLVPRNVDIKISEVLKSETRQLNYQNNLPGFVVTQDENGICLLHEL</sequence>
<dbReference type="InterPro" id="IPR050720">
    <property type="entry name" value="Engrailed_Homeobox_TFs"/>
</dbReference>
<dbReference type="Pfam" id="PF00046">
    <property type="entry name" value="Homeodomain"/>
    <property type="match status" value="1"/>
</dbReference>
<dbReference type="InterPro" id="IPR001356">
    <property type="entry name" value="HD"/>
</dbReference>
<feature type="DNA-binding region" description="Homeobox" evidence="3">
    <location>
        <begin position="52"/>
        <end position="111"/>
    </location>
</feature>
<evidence type="ECO:0000313" key="6">
    <source>
        <dbReference type="Proteomes" id="UP001152795"/>
    </source>
</evidence>
<dbReference type="GO" id="GO:0000981">
    <property type="term" value="F:DNA-binding transcription factor activity, RNA polymerase II-specific"/>
    <property type="evidence" value="ECO:0007669"/>
    <property type="project" value="TreeGrafter"/>
</dbReference>
<dbReference type="InterPro" id="IPR009057">
    <property type="entry name" value="Homeodomain-like_sf"/>
</dbReference>
<dbReference type="PROSITE" id="PS50071">
    <property type="entry name" value="HOMEOBOX_2"/>
    <property type="match status" value="1"/>
</dbReference>